<dbReference type="Pfam" id="PF07525">
    <property type="entry name" value="SOCS_box"/>
    <property type="match status" value="1"/>
</dbReference>
<dbReference type="InterPro" id="IPR002110">
    <property type="entry name" value="Ankyrin_rpt"/>
</dbReference>
<dbReference type="InterPro" id="IPR050889">
    <property type="entry name" value="Dendritic_Spine_Reg/Scaffold"/>
</dbReference>
<evidence type="ECO:0000313" key="4">
    <source>
        <dbReference type="Proteomes" id="UP000749559"/>
    </source>
</evidence>
<dbReference type="Proteomes" id="UP000749559">
    <property type="component" value="Unassembled WGS sequence"/>
</dbReference>
<dbReference type="PROSITE" id="PS50088">
    <property type="entry name" value="ANK_REPEAT"/>
    <property type="match status" value="6"/>
</dbReference>
<dbReference type="SUPFAM" id="SSF158235">
    <property type="entry name" value="SOCS box-like"/>
    <property type="match status" value="1"/>
</dbReference>
<dbReference type="PROSITE" id="PS50225">
    <property type="entry name" value="SOCS"/>
    <property type="match status" value="1"/>
</dbReference>
<dbReference type="PANTHER" id="PTHR24166">
    <property type="entry name" value="ROLLING PEBBLES, ISOFORM B"/>
    <property type="match status" value="1"/>
</dbReference>
<dbReference type="AlphaFoldDB" id="A0A8J1XGV6"/>
<dbReference type="CDD" id="cd03587">
    <property type="entry name" value="SOCS"/>
    <property type="match status" value="1"/>
</dbReference>
<keyword evidence="4" id="KW-1185">Reference proteome</keyword>
<organism evidence="3 4">
    <name type="scientific">Owenia fusiformis</name>
    <name type="common">Polychaete worm</name>
    <dbReference type="NCBI Taxonomy" id="6347"/>
    <lineage>
        <taxon>Eukaryota</taxon>
        <taxon>Metazoa</taxon>
        <taxon>Spiralia</taxon>
        <taxon>Lophotrochozoa</taxon>
        <taxon>Annelida</taxon>
        <taxon>Polychaeta</taxon>
        <taxon>Sedentaria</taxon>
        <taxon>Canalipalpata</taxon>
        <taxon>Sabellida</taxon>
        <taxon>Oweniida</taxon>
        <taxon>Oweniidae</taxon>
        <taxon>Owenia</taxon>
    </lineage>
</organism>
<dbReference type="Pfam" id="PF00023">
    <property type="entry name" value="Ank"/>
    <property type="match status" value="2"/>
</dbReference>
<dbReference type="SUPFAM" id="SSF48403">
    <property type="entry name" value="Ankyrin repeat"/>
    <property type="match status" value="2"/>
</dbReference>
<dbReference type="PROSITE" id="PS50297">
    <property type="entry name" value="ANK_REP_REGION"/>
    <property type="match status" value="3"/>
</dbReference>
<evidence type="ECO:0000313" key="3">
    <source>
        <dbReference type="EMBL" id="CAH1783918.1"/>
    </source>
</evidence>
<dbReference type="SMART" id="SM00969">
    <property type="entry name" value="SOCS_box"/>
    <property type="match status" value="1"/>
</dbReference>
<keyword evidence="1" id="KW-0677">Repeat</keyword>
<keyword evidence="2" id="KW-0040">ANK repeat</keyword>
<dbReference type="Gene3D" id="1.25.40.20">
    <property type="entry name" value="Ankyrin repeat-containing domain"/>
    <property type="match status" value="2"/>
</dbReference>
<accession>A0A8J1XGV6</accession>
<sequence>MSNIHLKYRLFILVRLLRLRGMAAKSDMYDLAFYDAVADNNLALLKTMGEGRSHTLNREFKVVWDSNHKGMVPIHLATYRGYEDMVEFLIEAGCDVNVITPKTRRTPVHYAVTGNNLACLEMLLNAGAEVNRSDAFGNTACHYAAEDGSCDILDYLILRAACIDIPDMTNKTPLMKAVQTGQIQSVKTLVKAKCHVNARNMNGDIALHLACRLADMDIITYLMIAGSDKNCQNDKGRTPLMEAISYRNKDVVSKMIDYNCDLNLKEFKSGNTTLHIAIRHKYREITSILLATPGVKVQPNDYGEFPALGLILSNDLDMLKILIHNNYDFDMPGKIYITGNSESLATIAMQRSHYNMVQMICSLNCEVLAPDISMPDYLNEFTEGVPTLQRACRKSIRGRLGYRLMQGVKDLPLPTRIKEYLMATELTGFEIETIVTPL</sequence>
<name>A0A8J1XGV6_OWEFU</name>
<dbReference type="InterPro" id="IPR001496">
    <property type="entry name" value="SOCS_box"/>
</dbReference>
<proteinExistence type="predicted"/>
<protein>
    <submittedName>
        <fullName evidence="3">Uncharacterized protein</fullName>
    </submittedName>
</protein>
<dbReference type="InterPro" id="IPR036036">
    <property type="entry name" value="SOCS_box-like_dom_sf"/>
</dbReference>
<comment type="caution">
    <text evidence="3">The sequence shown here is derived from an EMBL/GenBank/DDBJ whole genome shotgun (WGS) entry which is preliminary data.</text>
</comment>
<dbReference type="Gene3D" id="1.10.750.20">
    <property type="entry name" value="SOCS box"/>
    <property type="match status" value="1"/>
</dbReference>
<dbReference type="EMBL" id="CAIIXF020000005">
    <property type="protein sequence ID" value="CAH1783918.1"/>
    <property type="molecule type" value="Genomic_DNA"/>
</dbReference>
<dbReference type="Pfam" id="PF12796">
    <property type="entry name" value="Ank_2"/>
    <property type="match status" value="2"/>
</dbReference>
<dbReference type="InterPro" id="IPR036770">
    <property type="entry name" value="Ankyrin_rpt-contain_sf"/>
</dbReference>
<dbReference type="GO" id="GO:0035556">
    <property type="term" value="P:intracellular signal transduction"/>
    <property type="evidence" value="ECO:0007669"/>
    <property type="project" value="InterPro"/>
</dbReference>
<evidence type="ECO:0000256" key="1">
    <source>
        <dbReference type="ARBA" id="ARBA00022737"/>
    </source>
</evidence>
<dbReference type="PANTHER" id="PTHR24166:SF48">
    <property type="entry name" value="PROTEIN VAPYRIN"/>
    <property type="match status" value="1"/>
</dbReference>
<evidence type="ECO:0000256" key="2">
    <source>
        <dbReference type="ARBA" id="ARBA00023043"/>
    </source>
</evidence>
<reference evidence="3" key="1">
    <citation type="submission" date="2022-03" db="EMBL/GenBank/DDBJ databases">
        <authorList>
            <person name="Martin C."/>
        </authorList>
    </citation>
    <scope>NUCLEOTIDE SEQUENCE</scope>
</reference>
<dbReference type="OrthoDB" id="426293at2759"/>
<gene>
    <name evidence="3" type="ORF">OFUS_LOCUS10190</name>
</gene>
<dbReference type="SMART" id="SM00248">
    <property type="entry name" value="ANK"/>
    <property type="match status" value="9"/>
</dbReference>